<accession>A0AAN9QAX6</accession>
<dbReference type="EMBL" id="JAYMYQ010000005">
    <property type="protein sequence ID" value="KAK7328234.1"/>
    <property type="molecule type" value="Genomic_DNA"/>
</dbReference>
<keyword evidence="3" id="KW-1185">Reference proteome</keyword>
<reference evidence="2 3" key="1">
    <citation type="submission" date="2024-01" db="EMBL/GenBank/DDBJ databases">
        <title>The genomes of 5 underutilized Papilionoideae crops provide insights into root nodulation and disease resistanc.</title>
        <authorList>
            <person name="Jiang F."/>
        </authorList>
    </citation>
    <scope>NUCLEOTIDE SEQUENCE [LARGE SCALE GENOMIC DNA]</scope>
    <source>
        <strain evidence="2">LVBAO_FW01</strain>
        <tissue evidence="2">Leaves</tissue>
    </source>
</reference>
<dbReference type="PANTHER" id="PTHR35167">
    <property type="entry name" value="OS05G0216466 PROTEIN"/>
    <property type="match status" value="1"/>
</dbReference>
<proteinExistence type="predicted"/>
<evidence type="ECO:0000256" key="1">
    <source>
        <dbReference type="SAM" id="MobiDB-lite"/>
    </source>
</evidence>
<sequence>MACENKTNAQKRKPAMFSQTEIEVARTLIQLGNRVMDSSTTFLDEDRHNCNNSYSLQWKPQQSKGDTCADESPSSSDAIEDVLAEIEENESFRRRKKRIRYIQDLYNTTEPLVNVPAFKAKKIKCKN</sequence>
<evidence type="ECO:0000313" key="2">
    <source>
        <dbReference type="EMBL" id="KAK7328234.1"/>
    </source>
</evidence>
<protein>
    <submittedName>
        <fullName evidence="2">Uncharacterized protein</fullName>
    </submittedName>
</protein>
<evidence type="ECO:0000313" key="3">
    <source>
        <dbReference type="Proteomes" id="UP001367508"/>
    </source>
</evidence>
<name>A0AAN9QAX6_CANGL</name>
<comment type="caution">
    <text evidence="2">The sequence shown here is derived from an EMBL/GenBank/DDBJ whole genome shotgun (WGS) entry which is preliminary data.</text>
</comment>
<feature type="compositionally biased region" description="Polar residues" evidence="1">
    <location>
        <begin position="55"/>
        <end position="65"/>
    </location>
</feature>
<organism evidence="2 3">
    <name type="scientific">Canavalia gladiata</name>
    <name type="common">Sword bean</name>
    <name type="synonym">Dolichos gladiatus</name>
    <dbReference type="NCBI Taxonomy" id="3824"/>
    <lineage>
        <taxon>Eukaryota</taxon>
        <taxon>Viridiplantae</taxon>
        <taxon>Streptophyta</taxon>
        <taxon>Embryophyta</taxon>
        <taxon>Tracheophyta</taxon>
        <taxon>Spermatophyta</taxon>
        <taxon>Magnoliopsida</taxon>
        <taxon>eudicotyledons</taxon>
        <taxon>Gunneridae</taxon>
        <taxon>Pentapetalae</taxon>
        <taxon>rosids</taxon>
        <taxon>fabids</taxon>
        <taxon>Fabales</taxon>
        <taxon>Fabaceae</taxon>
        <taxon>Papilionoideae</taxon>
        <taxon>50 kb inversion clade</taxon>
        <taxon>NPAAA clade</taxon>
        <taxon>indigoferoid/millettioid clade</taxon>
        <taxon>Phaseoleae</taxon>
        <taxon>Canavalia</taxon>
    </lineage>
</organism>
<dbReference type="Proteomes" id="UP001367508">
    <property type="component" value="Unassembled WGS sequence"/>
</dbReference>
<dbReference type="PANTHER" id="PTHR35167:SF3">
    <property type="entry name" value="OS05G0216466 PROTEIN"/>
    <property type="match status" value="1"/>
</dbReference>
<feature type="region of interest" description="Disordered" evidence="1">
    <location>
        <begin position="55"/>
        <end position="76"/>
    </location>
</feature>
<gene>
    <name evidence="2" type="ORF">VNO77_22336</name>
</gene>
<dbReference type="AlphaFoldDB" id="A0AAN9QAX6"/>